<protein>
    <recommendedName>
        <fullName evidence="3">Class I SAM-dependent methyltransferase</fullName>
    </recommendedName>
</protein>
<dbReference type="EMBL" id="CP147711">
    <property type="protein sequence ID" value="WXC77666.1"/>
    <property type="molecule type" value="Genomic_DNA"/>
</dbReference>
<reference evidence="1" key="1">
    <citation type="journal article" date="2021" name="Int. J. Syst. Evol. Microbiol.">
        <title>Bradyrhizobium septentrionale sp. nov. (sv. septentrionale) and Bradyrhizobium quebecense sp. nov. (sv. septentrionale) associated with legumes native to Canada possess rearranged symbiosis genes and numerous insertion sequences.</title>
        <authorList>
            <person name="Bromfield E.S.P."/>
            <person name="Cloutier S."/>
        </authorList>
    </citation>
    <scope>NUCLEOTIDE SEQUENCE</scope>
    <source>
        <strain evidence="1">5S5</strain>
    </source>
</reference>
<dbReference type="RefSeq" id="WP_338833602.1">
    <property type="nucleotide sequence ID" value="NZ_CP147711.1"/>
</dbReference>
<dbReference type="Proteomes" id="UP001432046">
    <property type="component" value="Chromosome"/>
</dbReference>
<organism evidence="1 2">
    <name type="scientific">Bradyrhizobium septentrionale</name>
    <dbReference type="NCBI Taxonomy" id="1404411"/>
    <lineage>
        <taxon>Bacteria</taxon>
        <taxon>Pseudomonadati</taxon>
        <taxon>Pseudomonadota</taxon>
        <taxon>Alphaproteobacteria</taxon>
        <taxon>Hyphomicrobiales</taxon>
        <taxon>Nitrobacteraceae</taxon>
        <taxon>Bradyrhizobium</taxon>
    </lineage>
</organism>
<reference evidence="1" key="2">
    <citation type="submission" date="2024-03" db="EMBL/GenBank/DDBJ databases">
        <authorList>
            <person name="Bromfield E.S.P."/>
            <person name="Cloutier S."/>
        </authorList>
    </citation>
    <scope>NUCLEOTIDE SEQUENCE</scope>
    <source>
        <strain evidence="1">5S5</strain>
    </source>
</reference>
<evidence type="ECO:0000313" key="2">
    <source>
        <dbReference type="Proteomes" id="UP001432046"/>
    </source>
</evidence>
<evidence type="ECO:0000313" key="1">
    <source>
        <dbReference type="EMBL" id="WXC77666.1"/>
    </source>
</evidence>
<sequence length="213" mass="24239">MTSHIRLPPMVGATHQSNQETTGFAMNVAMDGQELTLFKSFVDLSTRYLEFGSGGSTWLACQTRKEWVISIDSSEEWLSNVGDATSGASTKPLLLHVDIGKLREWGHPADRERESSWPDYHELVWERPESKTADLYFIDGRFRVACFVQCVLHAAPGAFIAIHDFENRPHYHPVRTVAREIARANNMSIFQRPPRIDVDAAQQLLQKYRLEPL</sequence>
<gene>
    <name evidence="1" type="ORF">WDK88_30115</name>
</gene>
<proteinExistence type="predicted"/>
<evidence type="ECO:0008006" key="3">
    <source>
        <dbReference type="Google" id="ProtNLM"/>
    </source>
</evidence>
<accession>A0ABZ2NT73</accession>
<dbReference type="Gene3D" id="3.40.50.150">
    <property type="entry name" value="Vaccinia Virus protein VP39"/>
    <property type="match status" value="1"/>
</dbReference>
<keyword evidence="2" id="KW-1185">Reference proteome</keyword>
<dbReference type="InterPro" id="IPR029063">
    <property type="entry name" value="SAM-dependent_MTases_sf"/>
</dbReference>
<name>A0ABZ2NT73_9BRAD</name>